<dbReference type="InterPro" id="IPR002909">
    <property type="entry name" value="IPT_dom"/>
</dbReference>
<dbReference type="InterPro" id="IPR013783">
    <property type="entry name" value="Ig-like_fold"/>
</dbReference>
<dbReference type="EMBL" id="KQ965836">
    <property type="protein sequence ID" value="KXS10153.1"/>
    <property type="molecule type" value="Genomic_DNA"/>
</dbReference>
<dbReference type="Pfam" id="PF01833">
    <property type="entry name" value="TIG"/>
    <property type="match status" value="1"/>
</dbReference>
<sequence length="420" mass="45001">MASQHSADDAAHPDCDSLAAPPPPVATLAHASLISDLSPAELESYGIASLSLITAPSLRPHFIRVRWTDRTPGLKDVICNHTSCPNLQNQRGRGWKEYHHDNLRLHLRRNHPEFVSGGGGARTPGPIRRSRRRPSARTSTSSRRTSRRSGETSDSTFTSGDDGDRDTPESPESRVSDESGATYFLASSISSPLVPLLTPNLSLSPHPHLPSYPQSHAGSASSWIVSPVGAFSPAPAVSTVDVTWTTPHTATAPALLTPHPHHQPAMLTPVSPVSPDRASWGVHLPLPVPLPVQVPGIQGRVEMSGNCAVVQYKPSFAITHCRTLVSIFGTGFDPQTAVLFGPVKSPLVLYYSPTHIEALCPEVAVAQRVALFVVNAQAHVSQPFSFEYVEIRGAVGAVEQAQGQVPVQVPVQVEMYGRAV</sequence>
<proteinExistence type="predicted"/>
<feature type="domain" description="IPT/TIG" evidence="2">
    <location>
        <begin position="321"/>
        <end position="388"/>
    </location>
</feature>
<evidence type="ECO:0000313" key="3">
    <source>
        <dbReference type="EMBL" id="KXS10153.1"/>
    </source>
</evidence>
<evidence type="ECO:0000256" key="1">
    <source>
        <dbReference type="SAM" id="MobiDB-lite"/>
    </source>
</evidence>
<dbReference type="Proteomes" id="UP000070544">
    <property type="component" value="Unassembled WGS sequence"/>
</dbReference>
<dbReference type="AlphaFoldDB" id="A0A139A1C0"/>
<reference evidence="3 4" key="1">
    <citation type="journal article" date="2015" name="Genome Biol. Evol.">
        <title>Phylogenomic analyses indicate that early fungi evolved digesting cell walls of algal ancestors of land plants.</title>
        <authorList>
            <person name="Chang Y."/>
            <person name="Wang S."/>
            <person name="Sekimoto S."/>
            <person name="Aerts A.L."/>
            <person name="Choi C."/>
            <person name="Clum A."/>
            <person name="LaButti K.M."/>
            <person name="Lindquist E.A."/>
            <person name="Yee Ngan C."/>
            <person name="Ohm R.A."/>
            <person name="Salamov A.A."/>
            <person name="Grigoriev I.V."/>
            <person name="Spatafora J.W."/>
            <person name="Berbee M.L."/>
        </authorList>
    </citation>
    <scope>NUCLEOTIDE SEQUENCE [LARGE SCALE GENOMIC DNA]</scope>
    <source>
        <strain evidence="3 4">JEL478</strain>
    </source>
</reference>
<dbReference type="SUPFAM" id="SSF81296">
    <property type="entry name" value="E set domains"/>
    <property type="match status" value="1"/>
</dbReference>
<feature type="region of interest" description="Disordered" evidence="1">
    <location>
        <begin position="109"/>
        <end position="179"/>
    </location>
</feature>
<feature type="region of interest" description="Disordered" evidence="1">
    <location>
        <begin position="1"/>
        <end position="21"/>
    </location>
</feature>
<organism evidence="3 4">
    <name type="scientific">Gonapodya prolifera (strain JEL478)</name>
    <name type="common">Monoblepharis prolifera</name>
    <dbReference type="NCBI Taxonomy" id="1344416"/>
    <lineage>
        <taxon>Eukaryota</taxon>
        <taxon>Fungi</taxon>
        <taxon>Fungi incertae sedis</taxon>
        <taxon>Chytridiomycota</taxon>
        <taxon>Chytridiomycota incertae sedis</taxon>
        <taxon>Monoblepharidomycetes</taxon>
        <taxon>Monoblepharidales</taxon>
        <taxon>Gonapodyaceae</taxon>
        <taxon>Gonapodya</taxon>
    </lineage>
</organism>
<evidence type="ECO:0000259" key="2">
    <source>
        <dbReference type="Pfam" id="PF01833"/>
    </source>
</evidence>
<dbReference type="InterPro" id="IPR014756">
    <property type="entry name" value="Ig_E-set"/>
</dbReference>
<evidence type="ECO:0000313" key="4">
    <source>
        <dbReference type="Proteomes" id="UP000070544"/>
    </source>
</evidence>
<accession>A0A139A1C0</accession>
<keyword evidence="4" id="KW-1185">Reference proteome</keyword>
<gene>
    <name evidence="3" type="ORF">M427DRAFT_74533</name>
</gene>
<name>A0A139A1C0_GONPJ</name>
<feature type="compositionally biased region" description="Basic and acidic residues" evidence="1">
    <location>
        <begin position="1"/>
        <end position="15"/>
    </location>
</feature>
<protein>
    <recommendedName>
        <fullName evidence="2">IPT/TIG domain-containing protein</fullName>
    </recommendedName>
</protein>
<dbReference type="CDD" id="cd00102">
    <property type="entry name" value="IPT"/>
    <property type="match status" value="1"/>
</dbReference>
<feature type="compositionally biased region" description="Basic and acidic residues" evidence="1">
    <location>
        <begin position="165"/>
        <end position="177"/>
    </location>
</feature>
<dbReference type="Gene3D" id="2.60.40.10">
    <property type="entry name" value="Immunoglobulins"/>
    <property type="match status" value="1"/>
</dbReference>